<feature type="compositionally biased region" description="Low complexity" evidence="1">
    <location>
        <begin position="31"/>
        <end position="55"/>
    </location>
</feature>
<evidence type="ECO:0008006" key="5">
    <source>
        <dbReference type="Google" id="ProtNLM"/>
    </source>
</evidence>
<reference evidence="3 4" key="1">
    <citation type="submission" date="2009-08" db="EMBL/GenBank/DDBJ databases">
        <authorList>
            <person name="Muzny D."/>
            <person name="Qin X."/>
            <person name="Deng J."/>
            <person name="Jiang H."/>
            <person name="Liu Y."/>
            <person name="Qu J."/>
            <person name="Song X.-Z."/>
            <person name="Zhang L."/>
            <person name="Thornton R."/>
            <person name="Coyle M."/>
            <person name="Francisco L."/>
            <person name="Jackson L."/>
            <person name="Javaid M."/>
            <person name="Korchina V."/>
            <person name="Kovar C."/>
            <person name="Mata R."/>
            <person name="Mathew T."/>
            <person name="Ngo R."/>
            <person name="Nguyen L."/>
            <person name="Nguyen N."/>
            <person name="Okwuonu G."/>
            <person name="Ongeri F."/>
            <person name="Pham C."/>
            <person name="Simmons D."/>
            <person name="Wilczek-Boney K."/>
            <person name="Hale W."/>
            <person name="Jakkamsetti A."/>
            <person name="Pham P."/>
            <person name="Ruth R."/>
            <person name="San Lucas F."/>
            <person name="Warren J."/>
            <person name="Zhang J."/>
            <person name="Zhao Z."/>
            <person name="Zhou C."/>
            <person name="Zhu D."/>
            <person name="Lee S."/>
            <person name="Bess C."/>
            <person name="Blankenburg K."/>
            <person name="Forbes L."/>
            <person name="Fu Q."/>
            <person name="Gubbala S."/>
            <person name="Hirani K."/>
            <person name="Jayaseelan J.C."/>
            <person name="Lara F."/>
            <person name="Munidasa M."/>
            <person name="Palculict T."/>
            <person name="Patil S."/>
            <person name="Pu L.-L."/>
            <person name="Saada N."/>
            <person name="Tang L."/>
            <person name="Weissenberger G."/>
            <person name="Zhu Y."/>
            <person name="Hemphill L."/>
            <person name="Shang Y."/>
            <person name="Youmans B."/>
            <person name="Ayvaz T."/>
            <person name="Ross M."/>
            <person name="Santibanez J."/>
            <person name="Aqrawi P."/>
            <person name="Gross S."/>
            <person name="Joshi V."/>
            <person name="Fowler G."/>
            <person name="Nazareth L."/>
            <person name="Reid J."/>
            <person name="Worley K."/>
            <person name="Petrosino J."/>
            <person name="Highlander S."/>
            <person name="Gibbs R."/>
        </authorList>
    </citation>
    <scope>NUCLEOTIDE SEQUENCE [LARGE SCALE GENOMIC DNA]</scope>
    <source>
        <strain evidence="3 4">ATCC 49175</strain>
    </source>
</reference>
<feature type="region of interest" description="Disordered" evidence="1">
    <location>
        <begin position="27"/>
        <end position="70"/>
    </location>
</feature>
<sequence>MKNKILLGSVTVLSALVFAACGNSTKETKETTTVQTTEAVKETTTQATTQAPTTTGASSEEKEISLNDTQRVGRDDAGYVNVPKDWVNFKDVNGGPQFQYSALDGYNIITLNGFTQDQAKPGEGETWGAEMIANRLAANWSGQQNVDKIQGTKTKVSGMDAYLLQLLMKDGKYYFTWIFEKGDKVYTASFEGDKKTIVTMISLIEQTWGLDPKNPGK</sequence>
<keyword evidence="4" id="KW-1185">Reference proteome</keyword>
<organism evidence="3 4">
    <name type="scientific">Granulicatella adiacens ATCC 49175</name>
    <dbReference type="NCBI Taxonomy" id="638301"/>
    <lineage>
        <taxon>Bacteria</taxon>
        <taxon>Bacillati</taxon>
        <taxon>Bacillota</taxon>
        <taxon>Bacilli</taxon>
        <taxon>Lactobacillales</taxon>
        <taxon>Carnobacteriaceae</taxon>
        <taxon>Granulicatella</taxon>
    </lineage>
</organism>
<gene>
    <name evidence="3" type="ORF">HMPREF0444_1267</name>
</gene>
<keyword evidence="2" id="KW-0732">Signal</keyword>
<name>C8NH72_9LACT</name>
<proteinExistence type="predicted"/>
<comment type="caution">
    <text evidence="3">The sequence shown here is derived from an EMBL/GenBank/DDBJ whole genome shotgun (WGS) entry which is preliminary data.</text>
</comment>
<dbReference type="RefSeq" id="WP_005607561.1">
    <property type="nucleotide sequence ID" value="NZ_CP102283.1"/>
</dbReference>
<feature type="compositionally biased region" description="Basic and acidic residues" evidence="1">
    <location>
        <begin position="59"/>
        <end position="70"/>
    </location>
</feature>
<dbReference type="GeneID" id="78412016"/>
<evidence type="ECO:0000256" key="1">
    <source>
        <dbReference type="SAM" id="MobiDB-lite"/>
    </source>
</evidence>
<dbReference type="AlphaFoldDB" id="C8NH72"/>
<evidence type="ECO:0000256" key="2">
    <source>
        <dbReference type="SAM" id="SignalP"/>
    </source>
</evidence>
<dbReference type="Proteomes" id="UP000005926">
    <property type="component" value="Unassembled WGS sequence"/>
</dbReference>
<dbReference type="STRING" id="638301.HMPREF0444_1267"/>
<protein>
    <recommendedName>
        <fullName evidence="5">Lipoprotein</fullName>
    </recommendedName>
</protein>
<dbReference type="eggNOG" id="ENOG5033DF6">
    <property type="taxonomic scope" value="Bacteria"/>
</dbReference>
<dbReference type="HOGENOM" id="CLU_112056_0_0_9"/>
<dbReference type="EMBL" id="ACKZ01000020">
    <property type="protein sequence ID" value="EEW37049.1"/>
    <property type="molecule type" value="Genomic_DNA"/>
</dbReference>
<evidence type="ECO:0000313" key="4">
    <source>
        <dbReference type="Proteomes" id="UP000005926"/>
    </source>
</evidence>
<accession>C8NH72</accession>
<dbReference type="PROSITE" id="PS51257">
    <property type="entry name" value="PROKAR_LIPOPROTEIN"/>
    <property type="match status" value="1"/>
</dbReference>
<feature type="chain" id="PRO_5038878376" description="Lipoprotein" evidence="2">
    <location>
        <begin position="20"/>
        <end position="217"/>
    </location>
</feature>
<evidence type="ECO:0000313" key="3">
    <source>
        <dbReference type="EMBL" id="EEW37049.1"/>
    </source>
</evidence>
<feature type="signal peptide" evidence="2">
    <location>
        <begin position="1"/>
        <end position="19"/>
    </location>
</feature>